<dbReference type="CDD" id="cd02968">
    <property type="entry name" value="SCO"/>
    <property type="match status" value="1"/>
</dbReference>
<accession>A0A561EC81</accession>
<keyword evidence="5" id="KW-1185">Reference proteome</keyword>
<evidence type="ECO:0000256" key="3">
    <source>
        <dbReference type="PIRSR" id="PIRSR603782-2"/>
    </source>
</evidence>
<keyword evidence="2" id="KW-0186">Copper</keyword>
<feature type="binding site" evidence="2">
    <location>
        <position position="37"/>
    </location>
    <ligand>
        <name>Cu cation</name>
        <dbReference type="ChEBI" id="CHEBI:23378"/>
    </ligand>
</feature>
<name>A0A561EC81_9MICO</name>
<evidence type="ECO:0000256" key="1">
    <source>
        <dbReference type="ARBA" id="ARBA00010996"/>
    </source>
</evidence>
<dbReference type="Proteomes" id="UP000318297">
    <property type="component" value="Unassembled WGS sequence"/>
</dbReference>
<gene>
    <name evidence="4" type="ORF">BKA23_2051</name>
</gene>
<evidence type="ECO:0000256" key="2">
    <source>
        <dbReference type="PIRSR" id="PIRSR603782-1"/>
    </source>
</evidence>
<dbReference type="InterPro" id="IPR036249">
    <property type="entry name" value="Thioredoxin-like_sf"/>
</dbReference>
<dbReference type="Gene3D" id="3.40.30.10">
    <property type="entry name" value="Glutaredoxin"/>
    <property type="match status" value="1"/>
</dbReference>
<dbReference type="GO" id="GO:0046872">
    <property type="term" value="F:metal ion binding"/>
    <property type="evidence" value="ECO:0007669"/>
    <property type="project" value="UniProtKB-KW"/>
</dbReference>
<comment type="caution">
    <text evidence="4">The sequence shown here is derived from an EMBL/GenBank/DDBJ whole genome shotgun (WGS) entry which is preliminary data.</text>
</comment>
<keyword evidence="2" id="KW-0479">Metal-binding</keyword>
<feature type="disulfide bond" description="Redox-active" evidence="3">
    <location>
        <begin position="37"/>
        <end position="41"/>
    </location>
</feature>
<dbReference type="PANTHER" id="PTHR12151">
    <property type="entry name" value="ELECTRON TRANSPORT PROTIN SCO1/SENC FAMILY MEMBER"/>
    <property type="match status" value="1"/>
</dbReference>
<comment type="similarity">
    <text evidence="1">Belongs to the SCO1/2 family.</text>
</comment>
<dbReference type="AlphaFoldDB" id="A0A561EC81"/>
<dbReference type="InterPro" id="IPR003782">
    <property type="entry name" value="SCO1/SenC"/>
</dbReference>
<proteinExistence type="inferred from homology"/>
<keyword evidence="3" id="KW-1015">Disulfide bond</keyword>
<evidence type="ECO:0000313" key="4">
    <source>
        <dbReference type="EMBL" id="TWE13222.1"/>
    </source>
</evidence>
<dbReference type="EMBL" id="VIVQ01000001">
    <property type="protein sequence ID" value="TWE13222.1"/>
    <property type="molecule type" value="Genomic_DNA"/>
</dbReference>
<feature type="binding site" evidence="2">
    <location>
        <position position="41"/>
    </location>
    <ligand>
        <name>Cu cation</name>
        <dbReference type="ChEBI" id="CHEBI:23378"/>
    </ligand>
</feature>
<dbReference type="PANTHER" id="PTHR12151:SF25">
    <property type="entry name" value="LINALOOL DEHYDRATASE_ISOMERASE DOMAIN-CONTAINING PROTEIN"/>
    <property type="match status" value="1"/>
</dbReference>
<organism evidence="4 5">
    <name type="scientific">Rudaeicoccus suwonensis</name>
    <dbReference type="NCBI Taxonomy" id="657409"/>
    <lineage>
        <taxon>Bacteria</taxon>
        <taxon>Bacillati</taxon>
        <taxon>Actinomycetota</taxon>
        <taxon>Actinomycetes</taxon>
        <taxon>Micrococcales</taxon>
        <taxon>Dermacoccaceae</taxon>
        <taxon>Rudaeicoccus</taxon>
    </lineage>
</organism>
<sequence>MPANILDLQFTTSTGQHTSLAALKGKTVVLQDIMTLCQETCPIDTATLVSTDRAEVAAGRSKNEVFVSLTVDPVRDTVPQIAAYRALYAPPPANWQVWTGSQASVNAIWNFLGVWRQKVADDPGTPPRNWRTGQPLTYDVQHSDEVFFIDPQQRERFLLEGTPYATKGQVPKAMYDFMDADGRKNLTSPDPSAWTQAQAQKVLAWIDG</sequence>
<evidence type="ECO:0000313" key="5">
    <source>
        <dbReference type="Proteomes" id="UP000318297"/>
    </source>
</evidence>
<reference evidence="4 5" key="1">
    <citation type="submission" date="2019-06" db="EMBL/GenBank/DDBJ databases">
        <title>Sequencing the genomes of 1000 actinobacteria strains.</title>
        <authorList>
            <person name="Klenk H.-P."/>
        </authorList>
    </citation>
    <scope>NUCLEOTIDE SEQUENCE [LARGE SCALE GENOMIC DNA]</scope>
    <source>
        <strain evidence="4 5">DSM 19560</strain>
    </source>
</reference>
<protein>
    <submittedName>
        <fullName evidence="4">Protein SCO1/2</fullName>
    </submittedName>
</protein>
<dbReference type="SUPFAM" id="SSF52833">
    <property type="entry name" value="Thioredoxin-like"/>
    <property type="match status" value="1"/>
</dbReference>
<dbReference type="Pfam" id="PF02630">
    <property type="entry name" value="SCO1-SenC"/>
    <property type="match status" value="1"/>
</dbReference>